<dbReference type="EMBL" id="BLLI01000073">
    <property type="protein sequence ID" value="GFH43289.1"/>
    <property type="molecule type" value="Genomic_DNA"/>
</dbReference>
<evidence type="ECO:0000256" key="1">
    <source>
        <dbReference type="ARBA" id="ARBA00010657"/>
    </source>
</evidence>
<dbReference type="AlphaFoldDB" id="A0A6A0BCZ5"/>
<reference evidence="4 5" key="1">
    <citation type="submission" date="2020-02" db="EMBL/GenBank/DDBJ databases">
        <title>Draft genome sequence of Lactococcus sp. Hs30E4-3.</title>
        <authorList>
            <person name="Noda S."/>
            <person name="Yuki M."/>
            <person name="Ohkuma M."/>
        </authorList>
    </citation>
    <scope>NUCLEOTIDE SEQUENCE [LARGE SCALE GENOMIC DNA]</scope>
    <source>
        <strain evidence="4 5">Hs30E4-3</strain>
    </source>
</reference>
<gene>
    <name evidence="4" type="ORF">Hs30E_18400</name>
</gene>
<dbReference type="CDD" id="cd17242">
    <property type="entry name" value="MobM_relaxase"/>
    <property type="match status" value="1"/>
</dbReference>
<dbReference type="GO" id="GO:0003677">
    <property type="term" value="F:DNA binding"/>
    <property type="evidence" value="ECO:0007669"/>
    <property type="project" value="InterPro"/>
</dbReference>
<dbReference type="Pfam" id="PF01076">
    <property type="entry name" value="Mob_Pre"/>
    <property type="match status" value="1"/>
</dbReference>
<comment type="similarity">
    <text evidence="1">Belongs to the plasmid mobilization pre family.</text>
</comment>
<feature type="coiled-coil region" evidence="2">
    <location>
        <begin position="220"/>
        <end position="290"/>
    </location>
</feature>
<accession>A0A6A0BCZ5</accession>
<comment type="caution">
    <text evidence="4">The sequence shown here is derived from an EMBL/GenBank/DDBJ whole genome shotgun (WGS) entry which is preliminary data.</text>
</comment>
<keyword evidence="5" id="KW-1185">Reference proteome</keyword>
<dbReference type="Gene3D" id="3.30.930.30">
    <property type="match status" value="1"/>
</dbReference>
<organism evidence="4 5">
    <name type="scientific">Pseudolactococcus hodotermopsidis</name>
    <dbReference type="NCBI Taxonomy" id="2709157"/>
    <lineage>
        <taxon>Bacteria</taxon>
        <taxon>Bacillati</taxon>
        <taxon>Bacillota</taxon>
        <taxon>Bacilli</taxon>
        <taxon>Lactobacillales</taxon>
        <taxon>Streptococcaceae</taxon>
        <taxon>Pseudolactococcus</taxon>
    </lineage>
</organism>
<feature type="compositionally biased region" description="Polar residues" evidence="3">
    <location>
        <begin position="7"/>
        <end position="19"/>
    </location>
</feature>
<dbReference type="InterPro" id="IPR001668">
    <property type="entry name" value="Mob_Pre"/>
</dbReference>
<evidence type="ECO:0000313" key="5">
    <source>
        <dbReference type="Proteomes" id="UP000480303"/>
    </source>
</evidence>
<name>A0A6A0BCZ5_9LACT</name>
<dbReference type="RefSeq" id="WP_172209724.1">
    <property type="nucleotide sequence ID" value="NZ_BLLI01000073.1"/>
</dbReference>
<dbReference type="Proteomes" id="UP000480303">
    <property type="component" value="Unassembled WGS sequence"/>
</dbReference>
<dbReference type="GO" id="GO:0006310">
    <property type="term" value="P:DNA recombination"/>
    <property type="evidence" value="ECO:0007669"/>
    <property type="project" value="InterPro"/>
</dbReference>
<evidence type="ECO:0000256" key="2">
    <source>
        <dbReference type="SAM" id="Coils"/>
    </source>
</evidence>
<feature type="region of interest" description="Disordered" evidence="3">
    <location>
        <begin position="1"/>
        <end position="20"/>
    </location>
</feature>
<protein>
    <submittedName>
        <fullName evidence="4">Plasmid recombination enzyme</fullName>
    </submittedName>
</protein>
<evidence type="ECO:0000256" key="3">
    <source>
        <dbReference type="SAM" id="MobiDB-lite"/>
    </source>
</evidence>
<evidence type="ECO:0000313" key="4">
    <source>
        <dbReference type="EMBL" id="GFH43289.1"/>
    </source>
</evidence>
<keyword evidence="2" id="KW-0175">Coiled coil</keyword>
<sequence length="415" mass="48747">MLEVSVSFRTSGKSTSISHNNREISDEKKYDEFHNHIDWTKTSENILLVKKSIREVYKENFSVALENYNSKQKRSDRKIDDYYLKVKNDGSLDLQREFIIQFGDKNFVENSTNAREIFAQKLVEYEKWFEKEFPDLKVYNAVVHMDEATPHLHLNVVPVADGYKQGMSQRPSFSKWLKNNDLDFTEFCQVQTEKLEDFLKQVGAERKKVGSHDYVKPNEYRKMMREAENVLERAKEQADEIIAKTRSEALKIDSEASEVQNQLNTSKNILERLESKIEPLRNETEILDLKLQKSKLELELFETTPEKFLKTEPNLKLFQVADIINKASSSFTGLKGITLDALKKIRDVVKQLFDTVELQRKYIRHLEIENKKLKDPERYLSLDERIKRAEKQQKELSGKSVNLDFSQNKNKGLYR</sequence>
<proteinExistence type="inferred from homology"/>